<proteinExistence type="predicted"/>
<evidence type="ECO:0000313" key="1">
    <source>
        <dbReference type="EMBL" id="PHT58764.1"/>
    </source>
</evidence>
<name>A0A2G2XMP6_CAPBA</name>
<keyword evidence="2" id="KW-1185">Reference proteome</keyword>
<sequence length="105" mass="11938">MAALRLKHGDEYDTRIYNYSSQIYSKELYLLAYLEPFCAAPLELEWSVAGEYLEMQVLTPDFDPKFRRTKAKSVKGELEASRLLSPINVAGQRDLKDDSCSSGHS</sequence>
<dbReference type="OrthoDB" id="1302304at2759"/>
<reference evidence="1 2" key="1">
    <citation type="journal article" date="2017" name="Genome Biol.">
        <title>New reference genome sequences of hot pepper reveal the massive evolution of plant disease-resistance genes by retroduplication.</title>
        <authorList>
            <person name="Kim S."/>
            <person name="Park J."/>
            <person name="Yeom S.I."/>
            <person name="Kim Y.M."/>
            <person name="Seo E."/>
            <person name="Kim K.T."/>
            <person name="Kim M.S."/>
            <person name="Lee J.M."/>
            <person name="Cheong K."/>
            <person name="Shin H.S."/>
            <person name="Kim S.B."/>
            <person name="Han K."/>
            <person name="Lee J."/>
            <person name="Park M."/>
            <person name="Lee H.A."/>
            <person name="Lee H.Y."/>
            <person name="Lee Y."/>
            <person name="Oh S."/>
            <person name="Lee J.H."/>
            <person name="Choi E."/>
            <person name="Choi E."/>
            <person name="Lee S.E."/>
            <person name="Jeon J."/>
            <person name="Kim H."/>
            <person name="Choi G."/>
            <person name="Song H."/>
            <person name="Lee J."/>
            <person name="Lee S.C."/>
            <person name="Kwon J.K."/>
            <person name="Lee H.Y."/>
            <person name="Koo N."/>
            <person name="Hong Y."/>
            <person name="Kim R.W."/>
            <person name="Kang W.H."/>
            <person name="Huh J.H."/>
            <person name="Kang B.C."/>
            <person name="Yang T.J."/>
            <person name="Lee Y.H."/>
            <person name="Bennetzen J.L."/>
            <person name="Choi D."/>
        </authorList>
    </citation>
    <scope>NUCLEOTIDE SEQUENCE [LARGE SCALE GENOMIC DNA]</scope>
    <source>
        <strain evidence="2">cv. PBC81</strain>
    </source>
</reference>
<organism evidence="1 2">
    <name type="scientific">Capsicum baccatum</name>
    <name type="common">Peruvian pepper</name>
    <dbReference type="NCBI Taxonomy" id="33114"/>
    <lineage>
        <taxon>Eukaryota</taxon>
        <taxon>Viridiplantae</taxon>
        <taxon>Streptophyta</taxon>
        <taxon>Embryophyta</taxon>
        <taxon>Tracheophyta</taxon>
        <taxon>Spermatophyta</taxon>
        <taxon>Magnoliopsida</taxon>
        <taxon>eudicotyledons</taxon>
        <taxon>Gunneridae</taxon>
        <taxon>Pentapetalae</taxon>
        <taxon>asterids</taxon>
        <taxon>lamiids</taxon>
        <taxon>Solanales</taxon>
        <taxon>Solanaceae</taxon>
        <taxon>Solanoideae</taxon>
        <taxon>Capsiceae</taxon>
        <taxon>Capsicum</taxon>
    </lineage>
</organism>
<dbReference type="AlphaFoldDB" id="A0A2G2XMP6"/>
<gene>
    <name evidence="1" type="ORF">CQW23_01127</name>
</gene>
<dbReference type="EMBL" id="MLFT02000001">
    <property type="protein sequence ID" value="PHT58764.1"/>
    <property type="molecule type" value="Genomic_DNA"/>
</dbReference>
<dbReference type="Proteomes" id="UP000224567">
    <property type="component" value="Unassembled WGS sequence"/>
</dbReference>
<reference evidence="2" key="2">
    <citation type="journal article" date="2017" name="J. Anim. Genet.">
        <title>Multiple reference genome sequences of hot pepper reveal the massive evolution of plant disease resistance genes by retroduplication.</title>
        <authorList>
            <person name="Kim S."/>
            <person name="Park J."/>
            <person name="Yeom S.-I."/>
            <person name="Kim Y.-M."/>
            <person name="Seo E."/>
            <person name="Kim K.-T."/>
            <person name="Kim M.-S."/>
            <person name="Lee J.M."/>
            <person name="Cheong K."/>
            <person name="Shin H.-S."/>
            <person name="Kim S.-B."/>
            <person name="Han K."/>
            <person name="Lee J."/>
            <person name="Park M."/>
            <person name="Lee H.-A."/>
            <person name="Lee H.-Y."/>
            <person name="Lee Y."/>
            <person name="Oh S."/>
            <person name="Lee J.H."/>
            <person name="Choi E."/>
            <person name="Choi E."/>
            <person name="Lee S.E."/>
            <person name="Jeon J."/>
            <person name="Kim H."/>
            <person name="Choi G."/>
            <person name="Song H."/>
            <person name="Lee J."/>
            <person name="Lee S.-C."/>
            <person name="Kwon J.-K."/>
            <person name="Lee H.-Y."/>
            <person name="Koo N."/>
            <person name="Hong Y."/>
            <person name="Kim R.W."/>
            <person name="Kang W.-H."/>
            <person name="Huh J.H."/>
            <person name="Kang B.-C."/>
            <person name="Yang T.-J."/>
            <person name="Lee Y.-H."/>
            <person name="Bennetzen J.L."/>
            <person name="Choi D."/>
        </authorList>
    </citation>
    <scope>NUCLEOTIDE SEQUENCE [LARGE SCALE GENOMIC DNA]</scope>
    <source>
        <strain evidence="2">cv. PBC81</strain>
    </source>
</reference>
<comment type="caution">
    <text evidence="1">The sequence shown here is derived from an EMBL/GenBank/DDBJ whole genome shotgun (WGS) entry which is preliminary data.</text>
</comment>
<protein>
    <submittedName>
        <fullName evidence="1">Uncharacterized protein</fullName>
    </submittedName>
</protein>
<evidence type="ECO:0000313" key="2">
    <source>
        <dbReference type="Proteomes" id="UP000224567"/>
    </source>
</evidence>
<accession>A0A2G2XMP6</accession>